<feature type="chain" id="PRO_5044648346" evidence="3">
    <location>
        <begin position="22"/>
        <end position="318"/>
    </location>
</feature>
<evidence type="ECO:0000313" key="5">
    <source>
        <dbReference type="RefSeq" id="XP_020847098.1"/>
    </source>
</evidence>
<dbReference type="SUPFAM" id="SSF48726">
    <property type="entry name" value="Immunoglobulin"/>
    <property type="match status" value="1"/>
</dbReference>
<reference evidence="5 6" key="1">
    <citation type="submission" date="2025-04" db="UniProtKB">
        <authorList>
            <consortium name="RefSeq"/>
        </authorList>
    </citation>
    <scope>IDENTIFICATION</scope>
    <source>
        <tissue evidence="5 6">Spleen</tissue>
    </source>
</reference>
<proteinExistence type="predicted"/>
<feature type="compositionally biased region" description="Polar residues" evidence="1">
    <location>
        <begin position="284"/>
        <end position="299"/>
    </location>
</feature>
<gene>
    <name evidence="5 6" type="primary">LOC110211880</name>
</gene>
<dbReference type="Gene3D" id="2.60.40.10">
    <property type="entry name" value="Immunoglobulins"/>
    <property type="match status" value="1"/>
</dbReference>
<sequence length="318" mass="35594">MGHTWSLPPFLFTWVLLNSCSQVTGPGMTANVTGTYIDTGNCISEGVPSLNKTEGDDVLFQLHLKVGNETQRIRLYLEPRNLLLLTIYPGENNSSRIIPHKEYEGRLSVADDKSVILLHVTSEDSGCYEIHTSSVSGNINIQKFNLTVFGTVNSESHMNLWIGLATGISVVLLAIYFFFGKIPQRLLNRIKGIYRRRRNIPPVPNDMEERSLEEGDAIVQMASLLDQETQTRTQDRALPATTTQDHEGVMLATVCTPQESSREQPRQQQQVSTLSIDGAYWRQTVPQKQGSRPFPTSSTEGHRTLPLPRSNCSSYIVF</sequence>
<feature type="region of interest" description="Disordered" evidence="1">
    <location>
        <begin position="284"/>
        <end position="307"/>
    </location>
</feature>
<dbReference type="GeneID" id="110211880"/>
<name>A0A6P5KN66_PHACI</name>
<keyword evidence="2" id="KW-0472">Membrane</keyword>
<evidence type="ECO:0000256" key="1">
    <source>
        <dbReference type="SAM" id="MobiDB-lite"/>
    </source>
</evidence>
<dbReference type="RefSeq" id="XP_020847098.1">
    <property type="nucleotide sequence ID" value="XM_020991439.1"/>
</dbReference>
<dbReference type="KEGG" id="pcw:110211880"/>
<evidence type="ECO:0000256" key="3">
    <source>
        <dbReference type="SAM" id="SignalP"/>
    </source>
</evidence>
<evidence type="ECO:0000313" key="6">
    <source>
        <dbReference type="RefSeq" id="XP_020847099.1"/>
    </source>
</evidence>
<dbReference type="InterPro" id="IPR013783">
    <property type="entry name" value="Ig-like_fold"/>
</dbReference>
<evidence type="ECO:0000256" key="2">
    <source>
        <dbReference type="SAM" id="Phobius"/>
    </source>
</evidence>
<keyword evidence="2" id="KW-1133">Transmembrane helix</keyword>
<protein>
    <submittedName>
        <fullName evidence="5 6">Uncharacterized protein LOC110211880 isoform X1</fullName>
    </submittedName>
</protein>
<dbReference type="InterPro" id="IPR036179">
    <property type="entry name" value="Ig-like_dom_sf"/>
</dbReference>
<evidence type="ECO:0000313" key="4">
    <source>
        <dbReference type="Proteomes" id="UP000515140"/>
    </source>
</evidence>
<dbReference type="AlphaFoldDB" id="A0A6P5KN66"/>
<keyword evidence="3" id="KW-0732">Signal</keyword>
<dbReference type="RefSeq" id="XP_020847099.1">
    <property type="nucleotide sequence ID" value="XM_020991440.1"/>
</dbReference>
<keyword evidence="2" id="KW-0812">Transmembrane</keyword>
<dbReference type="Proteomes" id="UP000515140">
    <property type="component" value="Unplaced"/>
</dbReference>
<keyword evidence="4" id="KW-1185">Reference proteome</keyword>
<accession>A0A6P5KN66</accession>
<organism evidence="4 5">
    <name type="scientific">Phascolarctos cinereus</name>
    <name type="common">Koala</name>
    <dbReference type="NCBI Taxonomy" id="38626"/>
    <lineage>
        <taxon>Eukaryota</taxon>
        <taxon>Metazoa</taxon>
        <taxon>Chordata</taxon>
        <taxon>Craniata</taxon>
        <taxon>Vertebrata</taxon>
        <taxon>Euteleostomi</taxon>
        <taxon>Mammalia</taxon>
        <taxon>Metatheria</taxon>
        <taxon>Diprotodontia</taxon>
        <taxon>Phascolarctidae</taxon>
        <taxon>Phascolarctos</taxon>
    </lineage>
</organism>
<feature type="transmembrane region" description="Helical" evidence="2">
    <location>
        <begin position="160"/>
        <end position="179"/>
    </location>
</feature>
<feature type="signal peptide" evidence="3">
    <location>
        <begin position="1"/>
        <end position="21"/>
    </location>
</feature>